<dbReference type="Proteomes" id="UP000266089">
    <property type="component" value="Unassembled WGS sequence"/>
</dbReference>
<dbReference type="RefSeq" id="WP_119361360.1">
    <property type="nucleotide sequence ID" value="NZ_JBHSXZ010000016.1"/>
</dbReference>
<evidence type="ECO:0000313" key="7">
    <source>
        <dbReference type="EMBL" id="RIH80037.1"/>
    </source>
</evidence>
<dbReference type="InterPro" id="IPR015424">
    <property type="entry name" value="PyrdxlP-dep_Trfase"/>
</dbReference>
<evidence type="ECO:0000256" key="2">
    <source>
        <dbReference type="ARBA" id="ARBA00008954"/>
    </source>
</evidence>
<keyword evidence="5 6" id="KW-0663">Pyridoxal phosphate</keyword>
<dbReference type="Pfam" id="PF00202">
    <property type="entry name" value="Aminotran_3"/>
    <property type="match status" value="1"/>
</dbReference>
<gene>
    <name evidence="7" type="primary">gabT_1</name>
    <name evidence="7" type="ORF">Mcate_00008</name>
</gene>
<dbReference type="PANTHER" id="PTHR11986">
    <property type="entry name" value="AMINOTRANSFERASE CLASS III"/>
    <property type="match status" value="1"/>
</dbReference>
<comment type="similarity">
    <text evidence="2 6">Belongs to the class-III pyridoxal-phosphate-dependent aminotransferase family.</text>
</comment>
<dbReference type="GO" id="GO:0034386">
    <property type="term" value="F:4-aminobutyrate:2-oxoglutarate transaminase activity"/>
    <property type="evidence" value="ECO:0007669"/>
    <property type="project" value="UniProtKB-EC"/>
</dbReference>
<name>A0A399E5M5_9DEIN</name>
<dbReference type="GO" id="GO:0042802">
    <property type="term" value="F:identical protein binding"/>
    <property type="evidence" value="ECO:0007669"/>
    <property type="project" value="TreeGrafter"/>
</dbReference>
<dbReference type="EC" id="2.6.1.19" evidence="7"/>
<sequence>MAYIQLKTPIPGPKSQELQARRAAAVSGALAQANPIAVKKAHGSLVEDVDGNTLIDLAGGIGVLAVGHTPQSVVEALKAQADELLHMCSIVANYEPYVAVCEALNRLTPGDFPKKTLLANGGAEAVENAVKFARRYTGRPGIIVFEGAYHGRTNLTMAMTSKWGLFKKGFGPFAPEVYRLPVPNLYRTPPGMTPEAYVDWACWNLENALIAHIDPSALAAIVIEPVMGEGGFIPVPHKFLRKIREVCDATGAVMIADEIQSGSGRTGRLWAIEHSGVVPDLLISAKSLGAGMPISAVTGRAEILDSPHVGGVGSTYGGNPLACVAALESLKILQSPGFLEQAQRIERIIRETFEPLQKEIPVLGDVRGLGAMMALEFVKDPTSKEPWQEFAMETIKLASRRGVILIRAGLYTNCIRFLPALDIPEAMLREALGVVAGAIRETYQTLAVGA</sequence>
<keyword evidence="3 7" id="KW-0032">Aminotransferase</keyword>
<dbReference type="Gene3D" id="3.90.1150.10">
    <property type="entry name" value="Aspartate Aminotransferase, domain 1"/>
    <property type="match status" value="1"/>
</dbReference>
<evidence type="ECO:0000256" key="1">
    <source>
        <dbReference type="ARBA" id="ARBA00001933"/>
    </source>
</evidence>
<proteinExistence type="inferred from homology"/>
<evidence type="ECO:0000256" key="6">
    <source>
        <dbReference type="RuleBase" id="RU003560"/>
    </source>
</evidence>
<dbReference type="SUPFAM" id="SSF53383">
    <property type="entry name" value="PLP-dependent transferases"/>
    <property type="match status" value="1"/>
</dbReference>
<keyword evidence="4 7" id="KW-0808">Transferase</keyword>
<organism evidence="7 8">
    <name type="scientific">Meiothermus taiwanensis</name>
    <dbReference type="NCBI Taxonomy" id="172827"/>
    <lineage>
        <taxon>Bacteria</taxon>
        <taxon>Thermotogati</taxon>
        <taxon>Deinococcota</taxon>
        <taxon>Deinococci</taxon>
        <taxon>Thermales</taxon>
        <taxon>Thermaceae</taxon>
        <taxon>Meiothermus</taxon>
    </lineage>
</organism>
<dbReference type="InterPro" id="IPR050103">
    <property type="entry name" value="Class-III_PLP-dep_AT"/>
</dbReference>
<protein>
    <submittedName>
        <fullName evidence="7">4-aminobutyrate aminotransferase</fullName>
        <ecNumber evidence="7">2.6.1.19</ecNumber>
    </submittedName>
</protein>
<evidence type="ECO:0000256" key="3">
    <source>
        <dbReference type="ARBA" id="ARBA00022576"/>
    </source>
</evidence>
<evidence type="ECO:0000256" key="5">
    <source>
        <dbReference type="ARBA" id="ARBA00022898"/>
    </source>
</evidence>
<comment type="caution">
    <text evidence="7">The sequence shown here is derived from an EMBL/GenBank/DDBJ whole genome shotgun (WGS) entry which is preliminary data.</text>
</comment>
<dbReference type="InterPro" id="IPR015421">
    <property type="entry name" value="PyrdxlP-dep_Trfase_major"/>
</dbReference>
<dbReference type="GO" id="GO:0030170">
    <property type="term" value="F:pyridoxal phosphate binding"/>
    <property type="evidence" value="ECO:0007669"/>
    <property type="project" value="InterPro"/>
</dbReference>
<evidence type="ECO:0000313" key="8">
    <source>
        <dbReference type="Proteomes" id="UP000266089"/>
    </source>
</evidence>
<dbReference type="Gene3D" id="3.40.640.10">
    <property type="entry name" value="Type I PLP-dependent aspartate aminotransferase-like (Major domain)"/>
    <property type="match status" value="1"/>
</dbReference>
<dbReference type="InterPro" id="IPR015422">
    <property type="entry name" value="PyrdxlP-dep_Trfase_small"/>
</dbReference>
<dbReference type="EMBL" id="QWKX01000001">
    <property type="protein sequence ID" value="RIH80037.1"/>
    <property type="molecule type" value="Genomic_DNA"/>
</dbReference>
<accession>A0A399E5M5</accession>
<reference evidence="7 8" key="1">
    <citation type="submission" date="2018-08" db="EMBL/GenBank/DDBJ databases">
        <title>Meiothermus cateniformans JCM 15151 genome sequencing project.</title>
        <authorList>
            <person name="Da Costa M.S."/>
            <person name="Albuquerque L."/>
            <person name="Raposo P."/>
            <person name="Froufe H.J.C."/>
            <person name="Barroso C.S."/>
            <person name="Egas C."/>
        </authorList>
    </citation>
    <scope>NUCLEOTIDE SEQUENCE [LARGE SCALE GENOMIC DNA]</scope>
    <source>
        <strain evidence="7 8">JCM 15151</strain>
    </source>
</reference>
<dbReference type="OrthoDB" id="29163at2"/>
<dbReference type="InterPro" id="IPR005814">
    <property type="entry name" value="Aminotrans_3"/>
</dbReference>
<dbReference type="CDD" id="cd00610">
    <property type="entry name" value="OAT_like"/>
    <property type="match status" value="1"/>
</dbReference>
<dbReference type="FunFam" id="3.40.640.10:FF:000013">
    <property type="entry name" value="4-aminobutyrate aminotransferase"/>
    <property type="match status" value="1"/>
</dbReference>
<evidence type="ECO:0000256" key="4">
    <source>
        <dbReference type="ARBA" id="ARBA00022679"/>
    </source>
</evidence>
<dbReference type="AlphaFoldDB" id="A0A399E5M5"/>
<dbReference type="PIRSF" id="PIRSF000521">
    <property type="entry name" value="Transaminase_4ab_Lys_Orn"/>
    <property type="match status" value="1"/>
</dbReference>
<dbReference type="PANTHER" id="PTHR11986:SF79">
    <property type="entry name" value="ACETYLORNITHINE AMINOTRANSFERASE, MITOCHONDRIAL"/>
    <property type="match status" value="1"/>
</dbReference>
<comment type="cofactor">
    <cofactor evidence="1">
        <name>pyridoxal 5'-phosphate</name>
        <dbReference type="ChEBI" id="CHEBI:597326"/>
    </cofactor>
</comment>